<dbReference type="OMA" id="KYAKHRR"/>
<feature type="region of interest" description="Disordered" evidence="10">
    <location>
        <begin position="524"/>
        <end position="564"/>
    </location>
</feature>
<evidence type="ECO:0000256" key="7">
    <source>
        <dbReference type="ARBA" id="ARBA00022490"/>
    </source>
</evidence>
<feature type="compositionally biased region" description="Polar residues" evidence="10">
    <location>
        <begin position="528"/>
        <end position="545"/>
    </location>
</feature>
<evidence type="ECO:0000256" key="3">
    <source>
        <dbReference type="ARBA" id="ARBA00004496"/>
    </source>
</evidence>
<dbReference type="Proteomes" id="UP000001593">
    <property type="component" value="Unassembled WGS sequence"/>
</dbReference>
<dbReference type="InterPro" id="IPR045698">
    <property type="entry name" value="Rab3GAP1_C"/>
</dbReference>
<accession>A7RGH8</accession>
<dbReference type="Pfam" id="PF13890">
    <property type="entry name" value="Rab3-GTPase_cat"/>
    <property type="match status" value="1"/>
</dbReference>
<feature type="domain" description="Rab3GAP catalytic subunit conserved" evidence="11">
    <location>
        <begin position="587"/>
        <end position="742"/>
    </location>
</feature>
<keyword evidence="14" id="KW-1185">Reference proteome</keyword>
<dbReference type="STRING" id="45351.A7RGH8"/>
<dbReference type="GO" id="GO:0005794">
    <property type="term" value="C:Golgi apparatus"/>
    <property type="evidence" value="ECO:0007669"/>
    <property type="project" value="UniProtKB-SubCell"/>
</dbReference>
<dbReference type="InParanoid" id="A7RGH8"/>
<keyword evidence="8" id="KW-0256">Endoplasmic reticulum</keyword>
<evidence type="ECO:0000259" key="11">
    <source>
        <dbReference type="Pfam" id="PF13890"/>
    </source>
</evidence>
<evidence type="ECO:0000256" key="10">
    <source>
        <dbReference type="SAM" id="MobiDB-lite"/>
    </source>
</evidence>
<reference evidence="13 14" key="1">
    <citation type="journal article" date="2007" name="Science">
        <title>Sea anemone genome reveals ancestral eumetazoan gene repertoire and genomic organization.</title>
        <authorList>
            <person name="Putnam N.H."/>
            <person name="Srivastava M."/>
            <person name="Hellsten U."/>
            <person name="Dirks B."/>
            <person name="Chapman J."/>
            <person name="Salamov A."/>
            <person name="Terry A."/>
            <person name="Shapiro H."/>
            <person name="Lindquist E."/>
            <person name="Kapitonov V.V."/>
            <person name="Jurka J."/>
            <person name="Genikhovich G."/>
            <person name="Grigoriev I.V."/>
            <person name="Lucas S.M."/>
            <person name="Steele R.E."/>
            <person name="Finnerty J.R."/>
            <person name="Technau U."/>
            <person name="Martindale M.Q."/>
            <person name="Rokhsar D.S."/>
        </authorList>
    </citation>
    <scope>NUCLEOTIDE SEQUENCE [LARGE SCALE GENOMIC DNA]</scope>
    <source>
        <strain evidence="14">CH2 X CH6</strain>
    </source>
</reference>
<evidence type="ECO:0000313" key="13">
    <source>
        <dbReference type="EMBL" id="EDO49526.1"/>
    </source>
</evidence>
<gene>
    <name evidence="13" type="ORF">NEMVEDRAFT_v1g80293</name>
</gene>
<proteinExistence type="inferred from homology"/>
<dbReference type="PANTHER" id="PTHR21422">
    <property type="entry name" value="RAB3 GTPASE-ACTIVATING PROTEIN CATALYTIC SUBUNIT"/>
    <property type="match status" value="1"/>
</dbReference>
<evidence type="ECO:0000313" key="14">
    <source>
        <dbReference type="Proteomes" id="UP000001593"/>
    </source>
</evidence>
<comment type="subcellular location">
    <subcellularLocation>
        <location evidence="3">Cytoplasm</location>
    </subcellularLocation>
    <subcellularLocation>
        <location evidence="2">Endoplasmic reticulum</location>
    </subcellularLocation>
    <subcellularLocation>
        <location evidence="1">Golgi apparatus</location>
        <location evidence="1">cis-Golgi network</location>
    </subcellularLocation>
</comment>
<feature type="non-terminal residue" evidence="13">
    <location>
        <position position="950"/>
    </location>
</feature>
<dbReference type="HOGENOM" id="CLU_012561_1_0_1"/>
<dbReference type="GO" id="GO:0005096">
    <property type="term" value="F:GTPase activator activity"/>
    <property type="evidence" value="ECO:0000318"/>
    <property type="project" value="GO_Central"/>
</dbReference>
<feature type="domain" description="Rab3GAP catalytic subunit C-terminal" evidence="12">
    <location>
        <begin position="754"/>
        <end position="949"/>
    </location>
</feature>
<dbReference type="EMBL" id="DS469509">
    <property type="protein sequence ID" value="EDO49526.1"/>
    <property type="molecule type" value="Genomic_DNA"/>
</dbReference>
<dbReference type="eggNOG" id="KOG2390">
    <property type="taxonomic scope" value="Eukaryota"/>
</dbReference>
<evidence type="ECO:0000256" key="8">
    <source>
        <dbReference type="ARBA" id="ARBA00022824"/>
    </source>
</evidence>
<evidence type="ECO:0000256" key="6">
    <source>
        <dbReference type="ARBA" id="ARBA00022468"/>
    </source>
</evidence>
<dbReference type="PANTHER" id="PTHR21422:SF9">
    <property type="entry name" value="RAB3 GTPASE-ACTIVATING PROTEIN CATALYTIC SUBUNIT"/>
    <property type="match status" value="1"/>
</dbReference>
<keyword evidence="9" id="KW-0333">Golgi apparatus</keyword>
<organism evidence="13 14">
    <name type="scientific">Nematostella vectensis</name>
    <name type="common">Starlet sea anemone</name>
    <dbReference type="NCBI Taxonomy" id="45351"/>
    <lineage>
        <taxon>Eukaryota</taxon>
        <taxon>Metazoa</taxon>
        <taxon>Cnidaria</taxon>
        <taxon>Anthozoa</taxon>
        <taxon>Hexacorallia</taxon>
        <taxon>Actiniaria</taxon>
        <taxon>Edwardsiidae</taxon>
        <taxon>Nematostella</taxon>
    </lineage>
</organism>
<evidence type="ECO:0000256" key="2">
    <source>
        <dbReference type="ARBA" id="ARBA00004240"/>
    </source>
</evidence>
<evidence type="ECO:0000256" key="1">
    <source>
        <dbReference type="ARBA" id="ARBA00004222"/>
    </source>
</evidence>
<comment type="similarity">
    <text evidence="4">Belongs to the Rab3-GAP catalytic subunit family.</text>
</comment>
<dbReference type="GO" id="GO:2000786">
    <property type="term" value="P:positive regulation of autophagosome assembly"/>
    <property type="evidence" value="ECO:0000318"/>
    <property type="project" value="GO_Central"/>
</dbReference>
<dbReference type="InterPro" id="IPR026147">
    <property type="entry name" value="Rab3GAP1_conserved"/>
</dbReference>
<dbReference type="Pfam" id="PF19533">
    <property type="entry name" value="Rab3-GAP_cat_C"/>
    <property type="match status" value="1"/>
</dbReference>
<name>A7RGH8_NEMVE</name>
<dbReference type="PhylomeDB" id="A7RGH8"/>
<keyword evidence="7" id="KW-0963">Cytoplasm</keyword>
<dbReference type="GO" id="GO:0005783">
    <property type="term" value="C:endoplasmic reticulum"/>
    <property type="evidence" value="ECO:0007669"/>
    <property type="project" value="UniProtKB-SubCell"/>
</dbReference>
<evidence type="ECO:0000256" key="4">
    <source>
        <dbReference type="ARBA" id="ARBA00008856"/>
    </source>
</evidence>
<evidence type="ECO:0000259" key="12">
    <source>
        <dbReference type="Pfam" id="PF19533"/>
    </source>
</evidence>
<dbReference type="AlphaFoldDB" id="A7RGH8"/>
<sequence length="950" mass="107650">ESEVFEITDFTTASEWERFIARLEEVLHEWMLAGGSHRTSSTSVVIYREGTWAFVQENINFANFSFNIAYHYLKTRKSGTSRTSNEDSLPATVMDMFDMEFDFPPRVHCLSRWFGLKEFIVLSPAQNTEAIDNESRCHLLLSSIAIAFNNSKCEIPMFIQAHQRWRRLYYGLCLGGEFRTLFEMCHLKHTPPQYAHLAGLLEVFKDKLACPLSPLPPVTVSIRFTYILDEWTDYAWPQDLPHDPLCFECSEDHTEFAVLPFGACEDPVSELHLSTTWPCLTEDVVVDNSVYSDLDPMQAPEWSVRVRMCENPQCLLGDHFGSYMKLCYRQESTLQLLHQTHSDDSEADITQALQKLTDPGHGLPVASLSSAVTKATTHLSVLGELSPQEFAIPQPLLNHILKQLFPDANEDADSLQVMQDEICSKAKDACESSDSRKQVRSAPEQSLTFSLATCLCLVYNRHGGLRAVAHLWHEFVLEMRYRWENDVFIPRLPIESPNLGCCLIHQKLQMLNCCIERRRSSRLKHGNVKQQNSAQTSTNKSSSNKDGLCLESEPKDSSSEGDEDEFFEAVEDFSSFPEPSDSGVNEITREGVLRRCGELYLLAKPCEPLYVPVTQEPAPMTEDMLQQHAEVLTQLGTTEEGARVRAQMQSASLLSDMEAFKAANPGCLLEDFVRWYSPNDWLQGPETQAQGNVTSQGRLSLRMRVPGNMWEEVWHSAKPIPVRRQKRLFDETKEAEKVLHFLVSLKPSEVAFQLFPVLLHAILLRLEGAGGRDIVAIADVMDKVLKSARKLHWVMPDDLPHCEEIVREMQLAELVIARANSLQFKFRDALNFQRKKLQEVGGERSIDEFLAALREKPEVNVIGAGRGPAGRVIHRLFAKQAVIYLTLFVQSSSSPAQQDFPTPTGREYILRTSAPRPARSSRVSPQRMYCVLTADEFRLAGAFTEDVTFQ</sequence>
<dbReference type="InterPro" id="IPR045700">
    <property type="entry name" value="Rab3GAP1"/>
</dbReference>
<keyword evidence="6" id="KW-0343">GTPase activation</keyword>
<evidence type="ECO:0000256" key="9">
    <source>
        <dbReference type="ARBA" id="ARBA00023034"/>
    </source>
</evidence>
<evidence type="ECO:0000256" key="5">
    <source>
        <dbReference type="ARBA" id="ARBA00015817"/>
    </source>
</evidence>
<protein>
    <recommendedName>
        <fullName evidence="5">Rab3 GTPase-activating protein catalytic subunit</fullName>
    </recommendedName>
</protein>